<proteinExistence type="predicted"/>
<reference evidence="5" key="1">
    <citation type="submission" date="2022-06" db="EMBL/GenBank/DDBJ databases">
        <authorList>
            <consortium name="SYNGENTA / RWTH Aachen University"/>
        </authorList>
    </citation>
    <scope>NUCLEOTIDE SEQUENCE</scope>
</reference>
<feature type="compositionally biased region" description="Polar residues" evidence="3">
    <location>
        <begin position="200"/>
        <end position="212"/>
    </location>
</feature>
<dbReference type="Pfam" id="PF15613">
    <property type="entry name" value="WSD"/>
    <property type="match status" value="1"/>
</dbReference>
<evidence type="ECO:0000259" key="4">
    <source>
        <dbReference type="Pfam" id="PF15613"/>
    </source>
</evidence>
<feature type="region of interest" description="Disordered" evidence="3">
    <location>
        <begin position="191"/>
        <end position="212"/>
    </location>
</feature>
<protein>
    <submittedName>
        <fullName evidence="5">Expressed protein</fullName>
    </submittedName>
</protein>
<evidence type="ECO:0000313" key="5">
    <source>
        <dbReference type="EMBL" id="CAH7668595.1"/>
    </source>
</evidence>
<comment type="subcellular location">
    <subcellularLocation>
        <location evidence="1">Nucleus</location>
    </subcellularLocation>
</comment>
<keyword evidence="2" id="KW-0539">Nucleus</keyword>
<dbReference type="Proteomes" id="UP001153365">
    <property type="component" value="Unassembled WGS sequence"/>
</dbReference>
<dbReference type="AlphaFoldDB" id="A0AAV0AL71"/>
<organism evidence="5 6">
    <name type="scientific">Phakopsora pachyrhizi</name>
    <name type="common">Asian soybean rust disease fungus</name>
    <dbReference type="NCBI Taxonomy" id="170000"/>
    <lineage>
        <taxon>Eukaryota</taxon>
        <taxon>Fungi</taxon>
        <taxon>Dikarya</taxon>
        <taxon>Basidiomycota</taxon>
        <taxon>Pucciniomycotina</taxon>
        <taxon>Pucciniomycetes</taxon>
        <taxon>Pucciniales</taxon>
        <taxon>Phakopsoraceae</taxon>
        <taxon>Phakopsora</taxon>
    </lineage>
</organism>
<dbReference type="GO" id="GO:0000781">
    <property type="term" value="C:chromosome, telomeric region"/>
    <property type="evidence" value="ECO:0007669"/>
    <property type="project" value="GOC"/>
</dbReference>
<feature type="domain" description="WHIM2" evidence="4">
    <location>
        <begin position="39"/>
        <end position="178"/>
    </location>
</feature>
<dbReference type="GO" id="GO:0005634">
    <property type="term" value="C:nucleus"/>
    <property type="evidence" value="ECO:0007669"/>
    <property type="project" value="UniProtKB-SubCell"/>
</dbReference>
<dbReference type="GO" id="GO:0031509">
    <property type="term" value="P:subtelomeric heterochromatin formation"/>
    <property type="evidence" value="ECO:0007669"/>
    <property type="project" value="TreeGrafter"/>
</dbReference>
<dbReference type="EMBL" id="CALTRL010000550">
    <property type="protein sequence ID" value="CAH7668595.1"/>
    <property type="molecule type" value="Genomic_DNA"/>
</dbReference>
<sequence>MEGGYLTEREKLEHQLYEIVLRELELNERFRQYAGVSKTRMLGYDRFYCRYWWFDGIGGMNFYSNDQEQINDGEGEECVGGSSLRSYSGGIFVCGPSIEDLTRIEGLYGGKLALWKRRLKEEYGVEENEDEAEVKKWVLSVDEWGIYDQEEQIEGLMSWLNSKGNREMNLKQNLKDWKEYILDGIRGCKRDRQEEHDGSRLSSSSNQDGKNI</sequence>
<gene>
    <name evidence="5" type="ORF">PPACK8108_LOCUS3116</name>
</gene>
<comment type="caution">
    <text evidence="5">The sequence shown here is derived from an EMBL/GenBank/DDBJ whole genome shotgun (WGS) entry which is preliminary data.</text>
</comment>
<evidence type="ECO:0000256" key="3">
    <source>
        <dbReference type="SAM" id="MobiDB-lite"/>
    </source>
</evidence>
<evidence type="ECO:0000256" key="1">
    <source>
        <dbReference type="ARBA" id="ARBA00004123"/>
    </source>
</evidence>
<dbReference type="PANTHER" id="PTHR32075">
    <property type="entry name" value="ISWI CHROMATIN-REMODELING COMPLEX SUBUNIT YPL216W-RELATED"/>
    <property type="match status" value="1"/>
</dbReference>
<name>A0AAV0AL71_PHAPC</name>
<dbReference type="PANTHER" id="PTHR32075:SF6">
    <property type="entry name" value="ISWI CHROMATIN-REMODELING COMPLEX SUBUNIT YPL216W-RELATED"/>
    <property type="match status" value="1"/>
</dbReference>
<keyword evidence="6" id="KW-1185">Reference proteome</keyword>
<dbReference type="InterPro" id="IPR028941">
    <property type="entry name" value="WHIM2_dom"/>
</dbReference>
<accession>A0AAV0AL71</accession>
<evidence type="ECO:0000313" key="6">
    <source>
        <dbReference type="Proteomes" id="UP001153365"/>
    </source>
</evidence>
<evidence type="ECO:0000256" key="2">
    <source>
        <dbReference type="ARBA" id="ARBA00023242"/>
    </source>
</evidence>